<dbReference type="eggNOG" id="COG3848">
    <property type="taxonomic scope" value="Bacteria"/>
</dbReference>
<dbReference type="RefSeq" id="WP_013164284.1">
    <property type="nucleotide sequence ID" value="NC_014216.1"/>
</dbReference>
<dbReference type="Proteomes" id="UP000001508">
    <property type="component" value="Chromosome"/>
</dbReference>
<dbReference type="InterPro" id="IPR013815">
    <property type="entry name" value="ATP_grasp_subdomain_1"/>
</dbReference>
<dbReference type="EMBL" id="CP001940">
    <property type="protein sequence ID" value="ADH86767.1"/>
    <property type="molecule type" value="Genomic_DNA"/>
</dbReference>
<keyword evidence="5" id="KW-1185">Reference proteome</keyword>
<keyword evidence="4" id="KW-0808">Transferase</keyword>
<evidence type="ECO:0000259" key="3">
    <source>
        <dbReference type="Pfam" id="PF01326"/>
    </source>
</evidence>
<proteinExistence type="predicted"/>
<dbReference type="Gene3D" id="3.30.470.20">
    <property type="entry name" value="ATP-grasp fold, B domain"/>
    <property type="match status" value="1"/>
</dbReference>
<organism evidence="4 5">
    <name type="scientific">Desulfurivibrio alkaliphilus (strain DSM 19089 / UNIQEM U267 / AHT2)</name>
    <dbReference type="NCBI Taxonomy" id="589865"/>
    <lineage>
        <taxon>Bacteria</taxon>
        <taxon>Pseudomonadati</taxon>
        <taxon>Thermodesulfobacteriota</taxon>
        <taxon>Desulfobulbia</taxon>
        <taxon>Desulfobulbales</taxon>
        <taxon>Desulfobulbaceae</taxon>
        <taxon>Desulfurivibrio</taxon>
    </lineage>
</organism>
<feature type="domain" description="PEP-utilising enzyme mobile" evidence="2">
    <location>
        <begin position="1363"/>
        <end position="1443"/>
    </location>
</feature>
<protein>
    <submittedName>
        <fullName evidence="4">Pyruvate phosphate dikinase PEP/pyruvate-binding protein</fullName>
    </submittedName>
</protein>
<dbReference type="PANTHER" id="PTHR22931:SF9">
    <property type="entry name" value="PYRUVATE, PHOSPHATE DIKINASE 1, CHLOROPLASTIC"/>
    <property type="match status" value="1"/>
</dbReference>
<sequence length="1461" mass="167529">MDNDHSNSRNDSAGQVCKPGFESDALRANLQETAVECVELDPARRVLLEVVEGYQGIKGPLEELLYEISHPYRNWRLILPRLRPFILKHLDHYRRHPRGPEAFLQFHEILLTALRETAKNEVLRAQAGEALLALLDKLVLLLKPDELGAWRQSISHCLHGLAELDDHLLLPLVQGQHSGKRIIGRLAGKCAKEADSGEQLKICDLGAAVHLLKRLLSLNYHYWLGEEDPQPWFDSECAVLCRGWQAGRLFQEISHARLREHLAELEKIAGETQAETALPRLLELPDHLDLVRLYKEIPDKLTGDGEQRATTEQTNTGPGPQAAAGERHPPACDYEDPLCPDRFAENRKLLFLFRIMETKGLSLIHEETLREINRSLVQLIRRQTFEEIERFLLTTLALLKSNVRRYPHTSLQCIQVIGSEVFKRGNSRLVETFLWETVRFGFQYANVTGIGEDWQPLANPAHLANIRVWLNLVSQEPKWCSTLFSALIINLKLSGTCIKDTDLFQRDITELLNHPIEPVYNLVTQFAKLVPVFFNDIGAEGQLREVSTELDEIHQRKDLLIHFLRKQSHVESSNLIVDFLEAILLFWKDRNKQRLAPYLPEEVWRQIKEEGEFVDQLYRLSQRVWKLKHIRKVEDLLNWDFNRRRAWLAQQADIPEGERRRFDLLVRMYRLCHQKYNLGTEELRQHLKQAAIEDFPEMEQLLADLEICDTFECLNSLLDHLEKLKEIIISKEKFPAKESIYHKRHIAVDIPSVYGRYQERKFDALSLTFRLENLANTYLEKLPETVNLNIITKATFIRIIKCLRLYLRALRIDGISSRKLTTYMSLLSNSLGIKRFSYTQFLDIFRGLSEGVKDVIYTYYTNIHENNLSIIIPQIGGDNLLPKYRFLWRRDDTSGNINRLSESFMRDLIASTFGLQHLDNFITRIYQTLEAQREVLDEEHLDLLMTYNPERAICSLHPRHHRGVNLILLGNKGYNLTLLADERHPVPPGLVVTTEVFRCWPVLREFIKSRDDFMARLRLGLNRVEEESGKTFGDPTNPLLLSVRSGAAISMPGMMATIHNLGLNEDIVGEFARQQGKEFLAWDNFRRFIQSWAMARGVERDCFQELMDAAKERCGVKYKRDFSPAQIRELALEYQKMVRSLGIGIPEDPWLQLTGAVEMVLSSWNTPKTRDYRQIMDISDDWGTAVIVQTMVYGNIGAQAGSGVLFTAHPYRKVSRVALWGDYAVGDQGEDIVSGLVTTNPISVEQAELDGREAEDTLERRFPEVYERLLTICRQLVYEKRWNAQEIEFTFESPDPKDLYILQTRDMITIKKKESFLVFADADRAAAAVLGHGVGVSGSALSGRAAFNEENIRQLKEQDPEAPIILIRQDTVPEDIKEIAVADGLLTARGGQTSHAAVVATRLEKTCVVGCANLKVFESEQRCEINGVKIGRGDYLSIDGRKGLVLAGAHPLKKEMQILPL</sequence>
<accession>D6Z5N0</accession>
<evidence type="ECO:0000313" key="4">
    <source>
        <dbReference type="EMBL" id="ADH86767.1"/>
    </source>
</evidence>
<dbReference type="eggNOG" id="COG0574">
    <property type="taxonomic scope" value="Bacteria"/>
</dbReference>
<dbReference type="Pfam" id="PF00391">
    <property type="entry name" value="PEP-utilizers"/>
    <property type="match status" value="1"/>
</dbReference>
<dbReference type="InParanoid" id="D6Z5N0"/>
<dbReference type="Pfam" id="PF01326">
    <property type="entry name" value="PPDK_N"/>
    <property type="match status" value="1"/>
</dbReference>
<evidence type="ECO:0000259" key="2">
    <source>
        <dbReference type="Pfam" id="PF00391"/>
    </source>
</evidence>
<evidence type="ECO:0000313" key="5">
    <source>
        <dbReference type="Proteomes" id="UP000001508"/>
    </source>
</evidence>
<dbReference type="GO" id="GO:0016301">
    <property type="term" value="F:kinase activity"/>
    <property type="evidence" value="ECO:0007669"/>
    <property type="project" value="UniProtKB-KW"/>
</dbReference>
<dbReference type="InterPro" id="IPR008279">
    <property type="entry name" value="PEP-util_enz_mobile_dom"/>
</dbReference>
<dbReference type="KEGG" id="dak:DaAHT2_2096"/>
<dbReference type="Gene3D" id="1.20.80.30">
    <property type="match status" value="1"/>
</dbReference>
<dbReference type="GO" id="GO:0005524">
    <property type="term" value="F:ATP binding"/>
    <property type="evidence" value="ECO:0007669"/>
    <property type="project" value="InterPro"/>
</dbReference>
<name>D6Z5N0_DESAT</name>
<dbReference type="Gene3D" id="3.50.30.10">
    <property type="entry name" value="Phosphohistidine domain"/>
    <property type="match status" value="1"/>
</dbReference>
<feature type="region of interest" description="Disordered" evidence="1">
    <location>
        <begin position="302"/>
        <end position="331"/>
    </location>
</feature>
<evidence type="ECO:0000256" key="1">
    <source>
        <dbReference type="SAM" id="MobiDB-lite"/>
    </source>
</evidence>
<dbReference type="Gene3D" id="3.30.1490.20">
    <property type="entry name" value="ATP-grasp fold, A domain"/>
    <property type="match status" value="1"/>
</dbReference>
<dbReference type="SUPFAM" id="SSF56059">
    <property type="entry name" value="Glutathione synthetase ATP-binding domain-like"/>
    <property type="match status" value="1"/>
</dbReference>
<keyword evidence="4" id="KW-0670">Pyruvate</keyword>
<dbReference type="InterPro" id="IPR036637">
    <property type="entry name" value="Phosphohistidine_dom_sf"/>
</dbReference>
<dbReference type="SUPFAM" id="SSF52009">
    <property type="entry name" value="Phosphohistidine domain"/>
    <property type="match status" value="1"/>
</dbReference>
<reference evidence="5" key="1">
    <citation type="submission" date="2010-02" db="EMBL/GenBank/DDBJ databases">
        <title>Complete sequence of Desulfurivibrio alkaliphilus AHT2.</title>
        <authorList>
            <consortium name="US DOE Joint Genome Institute"/>
            <person name="Pitluck S."/>
            <person name="Chertkov O."/>
            <person name="Detter J.C."/>
            <person name="Han C."/>
            <person name="Tapia R."/>
            <person name="Larimer F."/>
            <person name="Land M."/>
            <person name="Hauser L."/>
            <person name="Kyrpides N."/>
            <person name="Mikhailova N."/>
            <person name="Sorokin D.Y."/>
            <person name="Muyzer G."/>
            <person name="Woyke T."/>
        </authorList>
    </citation>
    <scope>NUCLEOTIDE SEQUENCE [LARGE SCALE GENOMIC DNA]</scope>
    <source>
        <strain evidence="5">DSM 19089 / UNIQEM U267 / AHT2</strain>
    </source>
</reference>
<dbReference type="InterPro" id="IPR010121">
    <property type="entry name" value="Pyruvate_phosphate_dikinase"/>
</dbReference>
<feature type="domain" description="Pyruvate phosphate dikinase AMP/ATP-binding" evidence="3">
    <location>
        <begin position="1011"/>
        <end position="1250"/>
    </location>
</feature>
<dbReference type="GO" id="GO:0050242">
    <property type="term" value="F:pyruvate, phosphate dikinase activity"/>
    <property type="evidence" value="ECO:0007669"/>
    <property type="project" value="InterPro"/>
</dbReference>
<dbReference type="STRING" id="589865.DaAHT2_2096"/>
<dbReference type="InterPro" id="IPR002192">
    <property type="entry name" value="PPDK_AMP/ATP-bd"/>
</dbReference>
<dbReference type="OrthoDB" id="9765468at2"/>
<dbReference type="HOGENOM" id="CLU_257090_0_0_7"/>
<gene>
    <name evidence="4" type="ordered locus">DaAHT2_2096</name>
</gene>
<dbReference type="PANTHER" id="PTHR22931">
    <property type="entry name" value="PHOSPHOENOLPYRUVATE DIKINASE-RELATED"/>
    <property type="match status" value="1"/>
</dbReference>
<keyword evidence="4" id="KW-0418">Kinase</keyword>